<keyword evidence="2" id="KW-0378">Hydrolase</keyword>
<dbReference type="Gene3D" id="3.90.1300.10">
    <property type="entry name" value="Amidase signature (AS) domain"/>
    <property type="match status" value="1"/>
</dbReference>
<dbReference type="EMBL" id="JACVVK020000002">
    <property type="protein sequence ID" value="KAK7508159.1"/>
    <property type="molecule type" value="Genomic_DNA"/>
</dbReference>
<feature type="domain" description="Amidase" evidence="3">
    <location>
        <begin position="155"/>
        <end position="587"/>
    </location>
</feature>
<comment type="caution">
    <text evidence="4">The sequence shown here is derived from an EMBL/GenBank/DDBJ whole genome shotgun (WGS) entry which is preliminary data.</text>
</comment>
<evidence type="ECO:0000313" key="5">
    <source>
        <dbReference type="Proteomes" id="UP001519460"/>
    </source>
</evidence>
<dbReference type="InterPro" id="IPR020556">
    <property type="entry name" value="Amidase_CS"/>
</dbReference>
<sequence length="600" mass="66315">MQNNTTLPTILQEELPHLQKTRLALQPLHGKQHMRGEGGVGKEVTFLMMWMPVRRVGAHCHNYLESIQPGLSRKVFAGVIASSVIFHLTVRGYRYYRARQTVRERGDAAREACENLRKMLEEEGPVDEQREEAIVSLSMKDLQQKLRKGELTAVEVLRAYQRKALKAHAELNCLTEPIWEAEAIAVELDLLRPNQRKPLHGIPVSVKDSLFLEGYDCHAGLQALAFQAVDRDADVIQVLKSQGAVPFVRTNFPQGLMTYACSNPMYGKTVNPHNPKRGPGGSSGGEGALLGAGGSVIGIGSDIGGSIRIPTQMCGVYGLKPTVDRIATAGIDPLESGQSLVRVAVGPMARDMGGLIEVTQALLMHRMYSINPYVPPVPFNELLFEKETPMRVGYYTRLEGAQPHPTCVRAIMEAKQALEARGHTVVEFQPPRPLECACDFFMGAVFADDGESTNKYLKDDVLDDSVTTSYYYGKLPRPVRYIIGSLIQLFAYKREFTEAWQKKKLDAVIGPLMPFPALTSGTEDKVLAGYLPVTKVTEEDIEKLKDPTVYPLTGSLEKHVKKDSEGSVGLPMGVQCIALPYQEEVVLRLMQEIDSAIRGS</sequence>
<evidence type="ECO:0000256" key="1">
    <source>
        <dbReference type="ARBA" id="ARBA00009199"/>
    </source>
</evidence>
<protein>
    <recommendedName>
        <fullName evidence="3">Amidase domain-containing protein</fullName>
    </recommendedName>
</protein>
<comment type="similarity">
    <text evidence="1">Belongs to the amidase family.</text>
</comment>
<reference evidence="4 5" key="1">
    <citation type="journal article" date="2023" name="Sci. Data">
        <title>Genome assembly of the Korean intertidal mud-creeper Batillaria attramentaria.</title>
        <authorList>
            <person name="Patra A.K."/>
            <person name="Ho P.T."/>
            <person name="Jun S."/>
            <person name="Lee S.J."/>
            <person name="Kim Y."/>
            <person name="Won Y.J."/>
        </authorList>
    </citation>
    <scope>NUCLEOTIDE SEQUENCE [LARGE SCALE GENOMIC DNA]</scope>
    <source>
        <strain evidence="4">Wonlab-2016</strain>
    </source>
</reference>
<proteinExistence type="inferred from homology"/>
<dbReference type="PROSITE" id="PS00571">
    <property type="entry name" value="AMIDASES"/>
    <property type="match status" value="1"/>
</dbReference>
<evidence type="ECO:0000313" key="4">
    <source>
        <dbReference type="EMBL" id="KAK7508159.1"/>
    </source>
</evidence>
<dbReference type="InterPro" id="IPR023631">
    <property type="entry name" value="Amidase_dom"/>
</dbReference>
<accession>A0ABD0M8K1</accession>
<name>A0ABD0M8K1_9CAEN</name>
<dbReference type="GO" id="GO:0016787">
    <property type="term" value="F:hydrolase activity"/>
    <property type="evidence" value="ECO:0007669"/>
    <property type="project" value="UniProtKB-KW"/>
</dbReference>
<dbReference type="AlphaFoldDB" id="A0ABD0M8K1"/>
<dbReference type="InterPro" id="IPR036928">
    <property type="entry name" value="AS_sf"/>
</dbReference>
<gene>
    <name evidence="4" type="ORF">BaRGS_00000398</name>
</gene>
<evidence type="ECO:0000259" key="3">
    <source>
        <dbReference type="Pfam" id="PF01425"/>
    </source>
</evidence>
<dbReference type="InterPro" id="IPR052096">
    <property type="entry name" value="Endocannabinoid_amidase"/>
</dbReference>
<dbReference type="Pfam" id="PF01425">
    <property type="entry name" value="Amidase"/>
    <property type="match status" value="1"/>
</dbReference>
<evidence type="ECO:0000256" key="2">
    <source>
        <dbReference type="ARBA" id="ARBA00022801"/>
    </source>
</evidence>
<dbReference type="Proteomes" id="UP001519460">
    <property type="component" value="Unassembled WGS sequence"/>
</dbReference>
<dbReference type="PANTHER" id="PTHR45847:SF6">
    <property type="entry name" value="FATTY ACID AMIDE HYDROLASE"/>
    <property type="match status" value="1"/>
</dbReference>
<keyword evidence="5" id="KW-1185">Reference proteome</keyword>
<dbReference type="SUPFAM" id="SSF75304">
    <property type="entry name" value="Amidase signature (AS) enzymes"/>
    <property type="match status" value="1"/>
</dbReference>
<organism evidence="4 5">
    <name type="scientific">Batillaria attramentaria</name>
    <dbReference type="NCBI Taxonomy" id="370345"/>
    <lineage>
        <taxon>Eukaryota</taxon>
        <taxon>Metazoa</taxon>
        <taxon>Spiralia</taxon>
        <taxon>Lophotrochozoa</taxon>
        <taxon>Mollusca</taxon>
        <taxon>Gastropoda</taxon>
        <taxon>Caenogastropoda</taxon>
        <taxon>Sorbeoconcha</taxon>
        <taxon>Cerithioidea</taxon>
        <taxon>Batillariidae</taxon>
        <taxon>Batillaria</taxon>
    </lineage>
</organism>
<dbReference type="PANTHER" id="PTHR45847">
    <property type="entry name" value="FATTY ACID AMIDE HYDROLASE"/>
    <property type="match status" value="1"/>
</dbReference>